<evidence type="ECO:0000259" key="5">
    <source>
        <dbReference type="Pfam" id="PF01103"/>
    </source>
</evidence>
<dbReference type="Gene3D" id="3.10.20.310">
    <property type="entry name" value="membrane protein fhac"/>
    <property type="match status" value="1"/>
</dbReference>
<dbReference type="InterPro" id="IPR010827">
    <property type="entry name" value="BamA/TamA_POTRA"/>
</dbReference>
<evidence type="ECO:0000259" key="6">
    <source>
        <dbReference type="Pfam" id="PF07244"/>
    </source>
</evidence>
<gene>
    <name evidence="7" type="ORF">GCM10007276_04750</name>
</gene>
<dbReference type="PANTHER" id="PTHR12815:SF42">
    <property type="entry name" value="BACTERIAL SURFACE ANTIGEN (D15) DOMAIN-CONTAINING PROTEIN"/>
    <property type="match status" value="1"/>
</dbReference>
<keyword evidence="2" id="KW-1134">Transmembrane beta strand</keyword>
<dbReference type="Pfam" id="PF01103">
    <property type="entry name" value="Omp85"/>
    <property type="match status" value="1"/>
</dbReference>
<dbReference type="Proteomes" id="UP000602745">
    <property type="component" value="Unassembled WGS sequence"/>
</dbReference>
<reference evidence="7" key="2">
    <citation type="submission" date="2020-09" db="EMBL/GenBank/DDBJ databases">
        <authorList>
            <person name="Sun Q."/>
            <person name="Sedlacek I."/>
        </authorList>
    </citation>
    <scope>NUCLEOTIDE SEQUENCE</scope>
    <source>
        <strain evidence="7">CCM 7684</strain>
    </source>
</reference>
<keyword evidence="2" id="KW-0812">Transmembrane</keyword>
<organism evidence="7 8">
    <name type="scientific">Agaricicola taiwanensis</name>
    <dbReference type="NCBI Taxonomy" id="591372"/>
    <lineage>
        <taxon>Bacteria</taxon>
        <taxon>Pseudomonadati</taxon>
        <taxon>Pseudomonadota</taxon>
        <taxon>Alphaproteobacteria</taxon>
        <taxon>Rhodobacterales</taxon>
        <taxon>Paracoccaceae</taxon>
        <taxon>Agaricicola</taxon>
    </lineage>
</organism>
<keyword evidence="4" id="KW-0732">Signal</keyword>
<dbReference type="Gene3D" id="2.40.160.50">
    <property type="entry name" value="membrane protein fhac: a member of the omp85/tpsb transporter family"/>
    <property type="match status" value="1"/>
</dbReference>
<feature type="domain" description="Bacterial surface antigen (D15)" evidence="5">
    <location>
        <begin position="324"/>
        <end position="624"/>
    </location>
</feature>
<feature type="signal peptide" evidence="4">
    <location>
        <begin position="1"/>
        <end position="30"/>
    </location>
</feature>
<feature type="chain" id="PRO_5035202903" evidence="4">
    <location>
        <begin position="31"/>
        <end position="624"/>
    </location>
</feature>
<dbReference type="EMBL" id="BMCP01000001">
    <property type="protein sequence ID" value="GGE30596.1"/>
    <property type="molecule type" value="Genomic_DNA"/>
</dbReference>
<accession>A0A8J2VLS7</accession>
<reference evidence="7" key="1">
    <citation type="journal article" date="2014" name="Int. J. Syst. Evol. Microbiol.">
        <title>Complete genome sequence of Corynebacterium casei LMG S-19264T (=DSM 44701T), isolated from a smear-ripened cheese.</title>
        <authorList>
            <consortium name="US DOE Joint Genome Institute (JGI-PGF)"/>
            <person name="Walter F."/>
            <person name="Albersmeier A."/>
            <person name="Kalinowski J."/>
            <person name="Ruckert C."/>
        </authorList>
    </citation>
    <scope>NUCLEOTIDE SEQUENCE</scope>
    <source>
        <strain evidence="7">CCM 7684</strain>
    </source>
</reference>
<feature type="domain" description="POTRA" evidence="6">
    <location>
        <begin position="224"/>
        <end position="294"/>
    </location>
</feature>
<protein>
    <submittedName>
        <fullName evidence="7">Membrane protein</fullName>
    </submittedName>
</protein>
<name>A0A8J2VLS7_9RHOB</name>
<evidence type="ECO:0000313" key="7">
    <source>
        <dbReference type="EMBL" id="GGE30596.1"/>
    </source>
</evidence>
<dbReference type="InterPro" id="IPR039910">
    <property type="entry name" value="D15-like"/>
</dbReference>
<evidence type="ECO:0000256" key="2">
    <source>
        <dbReference type="ARBA" id="ARBA00022452"/>
    </source>
</evidence>
<sequence length="624" mass="66684">MVFAFYPSFPRWRLLAGIGAALMAYGPAGAQENAGRITYDVTFSVPAETDLEDRLEDASNLEELKDQPVDAPEALLVRARAEPEYLIAALQAEARYGAVVRVTVAGVAVDAPGASAAVARAAQAGPVPIIVTVEPGPEFKFQSIRTVTADGRPSPVPIDLGKAGLTTGEPARSADIIAGERAIVRQIRETGRPLARVAEREAVVNHSTSTMDLTIILDPGAPATFGEVTVSGTDRLRPEIVAERAPFATGEPYSPAKIARYREKLSELAVFKTVRIVEGDQLNPDGSLPIRVEVAERPRRYVGAEASYSTSEGAGVGAYWGHRNLFGGAEGLRLDANVSRLGANAYDDLEYKLGITFTKPSIITPKDDLTVSVLATREAPDAYTRVGVGGVASIKREITEHLSVQAGIEVDRSRIDDVFGRNDYTLIGIPLGVTWDNTDSKLDPTEGFRAALTVTPFPYADGSQAGMTIAKGQVSAYRAIDDAHRFVVAGRIGAGTALGAEIRDLPANRRFFAGGGGSIRGYTYQSVSPRLDEDTIIGGRSLLEGSLELRVKVTDKIGIVPFVDAGAAFDREFPDFNQDIQYAAGLGLRYYTAIGPIRADVAFPLNPREDDPVAAFYISLGQAF</sequence>
<comment type="caution">
    <text evidence="7">The sequence shown here is derived from an EMBL/GenBank/DDBJ whole genome shotgun (WGS) entry which is preliminary data.</text>
</comment>
<keyword evidence="8" id="KW-1185">Reference proteome</keyword>
<evidence type="ECO:0000256" key="1">
    <source>
        <dbReference type="ARBA" id="ARBA00004370"/>
    </source>
</evidence>
<comment type="subcellular location">
    <subcellularLocation>
        <location evidence="1">Membrane</location>
    </subcellularLocation>
</comment>
<evidence type="ECO:0000256" key="4">
    <source>
        <dbReference type="SAM" id="SignalP"/>
    </source>
</evidence>
<evidence type="ECO:0000256" key="3">
    <source>
        <dbReference type="ARBA" id="ARBA00023136"/>
    </source>
</evidence>
<dbReference type="GO" id="GO:0019867">
    <property type="term" value="C:outer membrane"/>
    <property type="evidence" value="ECO:0007669"/>
    <property type="project" value="InterPro"/>
</dbReference>
<dbReference type="InterPro" id="IPR000184">
    <property type="entry name" value="Bac_surfAg_D15"/>
</dbReference>
<dbReference type="Pfam" id="PF07244">
    <property type="entry name" value="POTRA"/>
    <property type="match status" value="1"/>
</dbReference>
<dbReference type="AlphaFoldDB" id="A0A8J2VLS7"/>
<proteinExistence type="predicted"/>
<dbReference type="PANTHER" id="PTHR12815">
    <property type="entry name" value="SORTING AND ASSEMBLY MACHINERY SAMM50 PROTEIN FAMILY MEMBER"/>
    <property type="match status" value="1"/>
</dbReference>
<evidence type="ECO:0000313" key="8">
    <source>
        <dbReference type="Proteomes" id="UP000602745"/>
    </source>
</evidence>
<keyword evidence="3" id="KW-0472">Membrane</keyword>